<evidence type="ECO:0000313" key="2">
    <source>
        <dbReference type="EMBL" id="SLM64490.1"/>
    </source>
</evidence>
<dbReference type="EMBL" id="LT615367">
    <property type="protein sequence ID" value="SLM64490.1"/>
    <property type="molecule type" value="Genomic_DNA"/>
</dbReference>
<keyword evidence="3" id="KW-1185">Reference proteome</keyword>
<dbReference type="KEGG" id="daq:DAQ1742_03696"/>
<proteinExistence type="predicted"/>
<dbReference type="Proteomes" id="UP000294820">
    <property type="component" value="Chromosome 1"/>
</dbReference>
<protein>
    <submittedName>
        <fullName evidence="2">Uncharacterized protein</fullName>
    </submittedName>
</protein>
<feature type="region of interest" description="Disordered" evidence="1">
    <location>
        <begin position="1"/>
        <end position="41"/>
    </location>
</feature>
<gene>
    <name evidence="2" type="ORF">DAQ1742_03696</name>
</gene>
<accession>A0A375AEH2</accession>
<evidence type="ECO:0000313" key="3">
    <source>
        <dbReference type="Proteomes" id="UP000294820"/>
    </source>
</evidence>
<organism evidence="2 3">
    <name type="scientific">Dickeya aquatica</name>
    <dbReference type="NCBI Taxonomy" id="1401087"/>
    <lineage>
        <taxon>Bacteria</taxon>
        <taxon>Pseudomonadati</taxon>
        <taxon>Pseudomonadota</taxon>
        <taxon>Gammaproteobacteria</taxon>
        <taxon>Enterobacterales</taxon>
        <taxon>Pectobacteriaceae</taxon>
        <taxon>Dickeya</taxon>
    </lineage>
</organism>
<name>A0A375AEH2_9GAMM</name>
<dbReference type="AlphaFoldDB" id="A0A375AEH2"/>
<feature type="compositionally biased region" description="Polar residues" evidence="1">
    <location>
        <begin position="1"/>
        <end position="12"/>
    </location>
</feature>
<evidence type="ECO:0000256" key="1">
    <source>
        <dbReference type="SAM" id="MobiDB-lite"/>
    </source>
</evidence>
<reference evidence="2 3" key="1">
    <citation type="submission" date="2016-09" db="EMBL/GenBank/DDBJ databases">
        <authorList>
            <person name="Reverchon S."/>
            <person name="Nasser W."/>
            <person name="Leonard S."/>
            <person name="Brochier C."/>
            <person name="Duprey A."/>
        </authorList>
    </citation>
    <scope>NUCLEOTIDE SEQUENCE [LARGE SCALE GENOMIC DNA]</scope>
    <source>
        <strain evidence="2 3">174/2</strain>
    </source>
</reference>
<sequence length="41" mass="4802">MSNTLLNKQSRGQLRHVGARRQPSSTGWQRKARRLSQQLLR</sequence>
<dbReference type="RefSeq" id="WP_269472538.1">
    <property type="nucleotide sequence ID" value="NZ_LT615367.1"/>
</dbReference>